<dbReference type="WBParaSite" id="nRc.2.0.1.t01947-RA">
    <property type="protein sequence ID" value="nRc.2.0.1.t01947-RA"/>
    <property type="gene ID" value="nRc.2.0.1.g01947"/>
</dbReference>
<organism evidence="1 2">
    <name type="scientific">Romanomermis culicivorax</name>
    <name type="common">Nematode worm</name>
    <dbReference type="NCBI Taxonomy" id="13658"/>
    <lineage>
        <taxon>Eukaryota</taxon>
        <taxon>Metazoa</taxon>
        <taxon>Ecdysozoa</taxon>
        <taxon>Nematoda</taxon>
        <taxon>Enoplea</taxon>
        <taxon>Dorylaimia</taxon>
        <taxon>Mermithida</taxon>
        <taxon>Mermithoidea</taxon>
        <taxon>Mermithidae</taxon>
        <taxon>Romanomermis</taxon>
    </lineage>
</organism>
<accession>A0A915HKT1</accession>
<evidence type="ECO:0000313" key="1">
    <source>
        <dbReference type="Proteomes" id="UP000887565"/>
    </source>
</evidence>
<name>A0A915HKT1_ROMCU</name>
<sequence length="151" mass="17566">MVIRNFASVSKGFQQSYKMKFLDFFRFSNIFSTKGMGIPVTDSKILSGGHPMIGHMADDFWVGDFQTAVHSELKNSGNREAGIKIDQFRCSIRQGRKTGDFVLQSQHCTTSRNRRRFISRRHMTRRTATEIAQNTIERECRSLMIMMMRMR</sequence>
<protein>
    <submittedName>
        <fullName evidence="2">Uncharacterized protein</fullName>
    </submittedName>
</protein>
<reference evidence="2" key="1">
    <citation type="submission" date="2022-11" db="UniProtKB">
        <authorList>
            <consortium name="WormBaseParasite"/>
        </authorList>
    </citation>
    <scope>IDENTIFICATION</scope>
</reference>
<dbReference type="Proteomes" id="UP000887565">
    <property type="component" value="Unplaced"/>
</dbReference>
<dbReference type="AlphaFoldDB" id="A0A915HKT1"/>
<keyword evidence="1" id="KW-1185">Reference proteome</keyword>
<evidence type="ECO:0000313" key="2">
    <source>
        <dbReference type="WBParaSite" id="nRc.2.0.1.t01947-RA"/>
    </source>
</evidence>
<proteinExistence type="predicted"/>